<proteinExistence type="predicted"/>
<dbReference type="Gene3D" id="3.30.730.10">
    <property type="entry name" value="AP2/ERF domain"/>
    <property type="match status" value="2"/>
</dbReference>
<evidence type="ECO:0000256" key="4">
    <source>
        <dbReference type="ARBA" id="ARBA00023125"/>
    </source>
</evidence>
<dbReference type="FunFam" id="3.30.730.10:FF:000002">
    <property type="entry name" value="AP2-like ethylene-responsive transcription factor"/>
    <property type="match status" value="1"/>
</dbReference>
<dbReference type="Pfam" id="PF00847">
    <property type="entry name" value="AP2"/>
    <property type="match status" value="2"/>
</dbReference>
<keyword evidence="2" id="KW-0677">Repeat</keyword>
<reference evidence="9" key="1">
    <citation type="submission" date="2021-08" db="EMBL/GenBank/DDBJ databases">
        <title>WGS assembly of Ceratopteris richardii.</title>
        <authorList>
            <person name="Marchant D.B."/>
            <person name="Chen G."/>
            <person name="Jenkins J."/>
            <person name="Shu S."/>
            <person name="Leebens-Mack J."/>
            <person name="Grimwood J."/>
            <person name="Schmutz J."/>
            <person name="Soltis P."/>
            <person name="Soltis D."/>
            <person name="Chen Z.-H."/>
        </authorList>
    </citation>
    <scope>NUCLEOTIDE SEQUENCE</scope>
    <source>
        <strain evidence="9">Whitten #5841</strain>
        <tissue evidence="9">Leaf</tissue>
    </source>
</reference>
<evidence type="ECO:0000313" key="10">
    <source>
        <dbReference type="Proteomes" id="UP000825935"/>
    </source>
</evidence>
<evidence type="ECO:0000256" key="6">
    <source>
        <dbReference type="ARBA" id="ARBA00023242"/>
    </source>
</evidence>
<name>A0A8T2T3G3_CERRI</name>
<dbReference type="SUPFAM" id="SSF54171">
    <property type="entry name" value="DNA-binding domain"/>
    <property type="match status" value="2"/>
</dbReference>
<dbReference type="SMART" id="SM00380">
    <property type="entry name" value="AP2"/>
    <property type="match status" value="2"/>
</dbReference>
<dbReference type="Proteomes" id="UP000825935">
    <property type="component" value="Chromosome 15"/>
</dbReference>
<feature type="domain" description="AP2/ERF" evidence="8">
    <location>
        <begin position="507"/>
        <end position="565"/>
    </location>
</feature>
<dbReference type="EMBL" id="CM035420">
    <property type="protein sequence ID" value="KAH7405044.1"/>
    <property type="molecule type" value="Genomic_DNA"/>
</dbReference>
<dbReference type="InterPro" id="IPR001471">
    <property type="entry name" value="AP2/ERF_dom"/>
</dbReference>
<evidence type="ECO:0000256" key="1">
    <source>
        <dbReference type="ARBA" id="ARBA00004123"/>
    </source>
</evidence>
<dbReference type="AlphaFoldDB" id="A0A8T2T3G3"/>
<keyword evidence="4" id="KW-0238">DNA-binding</keyword>
<evidence type="ECO:0000313" key="9">
    <source>
        <dbReference type="EMBL" id="KAH7405045.1"/>
    </source>
</evidence>
<comment type="caution">
    <text evidence="9">The sequence shown here is derived from an EMBL/GenBank/DDBJ whole genome shotgun (WGS) entry which is preliminary data.</text>
</comment>
<accession>A0A8T2T3G3</accession>
<feature type="domain" description="AP2/ERF" evidence="8">
    <location>
        <begin position="405"/>
        <end position="471"/>
    </location>
</feature>
<keyword evidence="6" id="KW-0539">Nucleus</keyword>
<dbReference type="PROSITE" id="PS51032">
    <property type="entry name" value="AP2_ERF"/>
    <property type="match status" value="2"/>
</dbReference>
<dbReference type="PRINTS" id="PR00367">
    <property type="entry name" value="ETHRSPELEMNT"/>
</dbReference>
<dbReference type="EMBL" id="CM035420">
    <property type="protein sequence ID" value="KAH7405045.1"/>
    <property type="molecule type" value="Genomic_DNA"/>
</dbReference>
<dbReference type="PANTHER" id="PTHR32467">
    <property type="entry name" value="AP2-LIKE ETHYLENE-RESPONSIVE TRANSCRIPTION FACTOR"/>
    <property type="match status" value="1"/>
</dbReference>
<dbReference type="EMBL" id="CM035420">
    <property type="protein sequence ID" value="KAH7405043.1"/>
    <property type="molecule type" value="Genomic_DNA"/>
</dbReference>
<dbReference type="InterPro" id="IPR036955">
    <property type="entry name" value="AP2/ERF_dom_sf"/>
</dbReference>
<keyword evidence="3" id="KW-0805">Transcription regulation</keyword>
<evidence type="ECO:0000259" key="8">
    <source>
        <dbReference type="PROSITE" id="PS51032"/>
    </source>
</evidence>
<feature type="region of interest" description="Disordered" evidence="7">
    <location>
        <begin position="306"/>
        <end position="341"/>
    </location>
</feature>
<dbReference type="GO" id="GO:0005634">
    <property type="term" value="C:nucleus"/>
    <property type="evidence" value="ECO:0007669"/>
    <property type="project" value="UniProtKB-SubCell"/>
</dbReference>
<protein>
    <recommendedName>
        <fullName evidence="8">AP2/ERF domain-containing protein</fullName>
    </recommendedName>
</protein>
<dbReference type="GO" id="GO:0003700">
    <property type="term" value="F:DNA-binding transcription factor activity"/>
    <property type="evidence" value="ECO:0007669"/>
    <property type="project" value="InterPro"/>
</dbReference>
<dbReference type="OrthoDB" id="207175at2759"/>
<comment type="subcellular location">
    <subcellularLocation>
        <location evidence="1">Nucleus</location>
    </subcellularLocation>
</comment>
<keyword evidence="10" id="KW-1185">Reference proteome</keyword>
<dbReference type="InterPro" id="IPR016177">
    <property type="entry name" value="DNA-bd_dom_sf"/>
</dbReference>
<dbReference type="PANTHER" id="PTHR32467:SF90">
    <property type="entry name" value="AP2-LIKE ETHYLENE-RESPONSIVE TRANSCRIPTION FACTOR AIL1"/>
    <property type="match status" value="1"/>
</dbReference>
<evidence type="ECO:0000256" key="5">
    <source>
        <dbReference type="ARBA" id="ARBA00023163"/>
    </source>
</evidence>
<dbReference type="GO" id="GO:0003677">
    <property type="term" value="F:DNA binding"/>
    <property type="evidence" value="ECO:0007669"/>
    <property type="project" value="UniProtKB-KW"/>
</dbReference>
<organism evidence="9 10">
    <name type="scientific">Ceratopteris richardii</name>
    <name type="common">Triangle waterfern</name>
    <dbReference type="NCBI Taxonomy" id="49495"/>
    <lineage>
        <taxon>Eukaryota</taxon>
        <taxon>Viridiplantae</taxon>
        <taxon>Streptophyta</taxon>
        <taxon>Embryophyta</taxon>
        <taxon>Tracheophyta</taxon>
        <taxon>Polypodiopsida</taxon>
        <taxon>Polypodiidae</taxon>
        <taxon>Polypodiales</taxon>
        <taxon>Pteridineae</taxon>
        <taxon>Pteridaceae</taxon>
        <taxon>Parkerioideae</taxon>
        <taxon>Ceratopteris</taxon>
    </lineage>
</organism>
<sequence>MGIFPQCFVLDGDTSMSLRPCSAERFLGQPEEIDAQHEDNQTITQLKSSPRAQRALSDSYAESLGHCLGTQNLCLETTAVSGCDFVPSSASISDLHYHQLSQSARLNSLNDSLSIEEKVSQTMSLCNDYRPEGGRIIHYEEPGYFLDKRNSYSNSNTVIVPSTEHPTSCRDEREVQYRMSPKTTLNPMEPSSNYILTASDVANASKASFLPYSSKISNGISCAPFWTHYQGLPYNESVLNAVCQSNGVESVRTGDVGYGERPQSYVSAMNFMSRYDESRPLCMPNNLSASSDHQIEALKLSISSMNESHNSTGERAGGVGVEKEDQQLSTSPLQNELSGPMEDVTNKTSDGIGPLMQATDSSPSYDNLQLTLAETPTAQKKSEKHITLESTARKAVENFGQRTSIYRGVTKHRWTGRFEAHLWDNTCRREGQARKGRQVYLGGYDSEEKAARAYDLAAIKYWGPTTTINFPLEDYEKELEEMKKMSKQEFVASLRRKSSGFSRGASIYRGVTRHHQHGRWQARIGRVAGNKDLYLGTFSTQEEAAEAYDIAAIKFRGLNAVTNFDMSRYDVEKICSNNNIPGPAMRRTKEDSGGPQLMNGGINSLRGSSLLRLQRNDPFSTPLGSYNLTTIVSTEGLQDRTATPDDQLMKHRFSEALSLQLYKNSPWLIWSRMDQNGENLPFHTGFWHQHSNNAGPMDHSAISGPMEADCFHDADNVPLSSLQAQASMGVPAFSSRLLLSGHPVISHKVRNPPDFCSQLQS</sequence>
<feature type="compositionally biased region" description="Polar residues" evidence="7">
    <location>
        <begin position="327"/>
        <end position="337"/>
    </location>
</feature>
<keyword evidence="5" id="KW-0804">Transcription</keyword>
<dbReference type="CDD" id="cd00018">
    <property type="entry name" value="AP2"/>
    <property type="match status" value="2"/>
</dbReference>
<evidence type="ECO:0000256" key="7">
    <source>
        <dbReference type="SAM" id="MobiDB-lite"/>
    </source>
</evidence>
<dbReference type="FunFam" id="3.30.730.10:FF:000003">
    <property type="entry name" value="AP2-like ethylene-responsive transcription factor ANT"/>
    <property type="match status" value="1"/>
</dbReference>
<evidence type="ECO:0000256" key="2">
    <source>
        <dbReference type="ARBA" id="ARBA00022737"/>
    </source>
</evidence>
<evidence type="ECO:0000256" key="3">
    <source>
        <dbReference type="ARBA" id="ARBA00023015"/>
    </source>
</evidence>
<gene>
    <name evidence="9" type="ORF">KP509_15G054600</name>
</gene>